<feature type="domain" description="RiboL-PSP-HEPN" evidence="1">
    <location>
        <begin position="37"/>
        <end position="194"/>
    </location>
</feature>
<dbReference type="Proteomes" id="UP000604083">
    <property type="component" value="Unassembled WGS sequence"/>
</dbReference>
<name>A0A934VNE3_9BACT</name>
<accession>A0A934VNE3</accession>
<dbReference type="RefSeq" id="WP_200392456.1">
    <property type="nucleotide sequence ID" value="NZ_JAENIO010000038.1"/>
</dbReference>
<evidence type="ECO:0000313" key="2">
    <source>
        <dbReference type="EMBL" id="MBK1835021.1"/>
    </source>
</evidence>
<comment type="caution">
    <text evidence="2">The sequence shown here is derived from an EMBL/GenBank/DDBJ whole genome shotgun (WGS) entry which is preliminary data.</text>
</comment>
<keyword evidence="3" id="KW-1185">Reference proteome</keyword>
<dbReference type="Pfam" id="PF18735">
    <property type="entry name" value="HEPN_RiboL-PSP"/>
    <property type="match status" value="1"/>
</dbReference>
<dbReference type="EMBL" id="JAENIO010000038">
    <property type="protein sequence ID" value="MBK1835021.1"/>
    <property type="molecule type" value="Genomic_DNA"/>
</dbReference>
<gene>
    <name evidence="2" type="ORF">JIN78_13200</name>
</gene>
<dbReference type="InterPro" id="IPR041519">
    <property type="entry name" value="HEPN_RiboL-PSP"/>
</dbReference>
<evidence type="ECO:0000313" key="3">
    <source>
        <dbReference type="Proteomes" id="UP000604083"/>
    </source>
</evidence>
<proteinExistence type="predicted"/>
<reference evidence="2" key="1">
    <citation type="submission" date="2021-01" db="EMBL/GenBank/DDBJ databases">
        <title>Modified the classification status of verrucomicrobia.</title>
        <authorList>
            <person name="Feng X."/>
        </authorList>
    </citation>
    <scope>NUCLEOTIDE SEQUENCE</scope>
    <source>
        <strain evidence="2">KCTC 12986</strain>
    </source>
</reference>
<organism evidence="2 3">
    <name type="scientific">Roseibacillus ishigakijimensis</name>
    <dbReference type="NCBI Taxonomy" id="454146"/>
    <lineage>
        <taxon>Bacteria</taxon>
        <taxon>Pseudomonadati</taxon>
        <taxon>Verrucomicrobiota</taxon>
        <taxon>Verrucomicrobiia</taxon>
        <taxon>Verrucomicrobiales</taxon>
        <taxon>Verrucomicrobiaceae</taxon>
        <taxon>Roseibacillus</taxon>
    </lineage>
</organism>
<protein>
    <recommendedName>
        <fullName evidence="1">RiboL-PSP-HEPN domain-containing protein</fullName>
    </recommendedName>
</protein>
<sequence>MMQSISSSSLVKYKELFESLRNVIDVSEQRVISDEPDVLIVENVNFFTKSYLVSICSYLEAFLQDVALEYSKQISGRVLSARIPHNFIHWRLATKLKNNQLNYDVISLPVAKKDVADEISANPYRTLKLFQLLGVDLSGKDAFESNKDLVCSIVSKRNNIIHHNDAAADVSFGDLKDYINVISHYMVAISEAVDEAIT</sequence>
<dbReference type="AlphaFoldDB" id="A0A934VNE3"/>
<evidence type="ECO:0000259" key="1">
    <source>
        <dbReference type="Pfam" id="PF18735"/>
    </source>
</evidence>